<dbReference type="GeneID" id="28740023"/>
<dbReference type="PANTHER" id="PTHR43201:SF6">
    <property type="entry name" value="ACYL COA SYNTHETASE (EUROFUNG)"/>
    <property type="match status" value="1"/>
</dbReference>
<dbReference type="EMBL" id="LFJN01000012">
    <property type="protein sequence ID" value="KPI40258.1"/>
    <property type="molecule type" value="Genomic_DNA"/>
</dbReference>
<keyword evidence="4" id="KW-1185">Reference proteome</keyword>
<dbReference type="Gene3D" id="3.40.50.12780">
    <property type="entry name" value="N-terminal domain of ligase-like"/>
    <property type="match status" value="1"/>
</dbReference>
<dbReference type="Pfam" id="PF00501">
    <property type="entry name" value="AMP-binding"/>
    <property type="match status" value="1"/>
</dbReference>
<dbReference type="InterPro" id="IPR025110">
    <property type="entry name" value="AMP-bd_C"/>
</dbReference>
<evidence type="ECO:0000313" key="3">
    <source>
        <dbReference type="EMBL" id="KPI40258.1"/>
    </source>
</evidence>
<protein>
    <submittedName>
        <fullName evidence="3">Putative acyl-CoA synthetase YngI</fullName>
    </submittedName>
</protein>
<reference evidence="3 4" key="1">
    <citation type="submission" date="2015-06" db="EMBL/GenBank/DDBJ databases">
        <title>Draft genome of the ant-associated black yeast Phialophora attae CBS 131958.</title>
        <authorList>
            <person name="Moreno L.F."/>
            <person name="Stielow B.J."/>
            <person name="de Hoog S."/>
            <person name="Vicente V.A."/>
            <person name="Weiss V.A."/>
            <person name="de Vries M."/>
            <person name="Cruz L.M."/>
            <person name="Souza E.M."/>
        </authorList>
    </citation>
    <scope>NUCLEOTIDE SEQUENCE [LARGE SCALE GENOMIC DNA]</scope>
    <source>
        <strain evidence="3 4">CBS 131958</strain>
    </source>
</reference>
<sequence length="575" mass="63125">MTARLSMVTGSKDPPLMTMTLGQLCQLQAKRHPKKAAVGVAWTGARISYADIDKYSIKLAKGLIKLGARRGSRIAIFCGDDERFIILFFAAARIGVCLVIYNKTWTAEECERAVRHIGAHFFISIDHEPLALFIADEVNGKPSDTLFQHLERQCPNMKHLVRMRDGGSRRGLGMSWEDVVTAGRLIPERTLERLQAAANAEDIANIQFTSGTTGVPKAAMLTHFGLLNNARFMGDYLGLDCEDIICCPPPLYHVFGLVAGFLASYTHSSTIVYANRDFDPAAVAEVIVKEKCTVLHGVPTMFTAIMQQLKNTGQRVNTLRTGIAAGSKVPPALLTELHEQLGFKNIAISYGMTETSPASFMTQTTDTLEQRLETVGRVLPHVSAKVVDSKNRTLPLGVPGELCISGWLLQKGYYKNPDKTAEAMIRGEDGVVWMHTGDEATIDENGYCRITGRIKDIIIRGGENVYPGEIEERLLDHPSISQAAVIGAHDQKYGEAVAAVLALRPGCEKVALGDLRQWVQLRLGRHKAPAHVFWVGTGEHIANFPLTGSGKIRKDILRELVDQIVAHSRSAQPKL</sequence>
<evidence type="ECO:0000259" key="1">
    <source>
        <dbReference type="Pfam" id="PF00501"/>
    </source>
</evidence>
<evidence type="ECO:0000259" key="2">
    <source>
        <dbReference type="Pfam" id="PF13193"/>
    </source>
</evidence>
<dbReference type="SUPFAM" id="SSF56801">
    <property type="entry name" value="Acetyl-CoA synthetase-like"/>
    <property type="match status" value="1"/>
</dbReference>
<organism evidence="3 4">
    <name type="scientific">Cyphellophora attinorum</name>
    <dbReference type="NCBI Taxonomy" id="1664694"/>
    <lineage>
        <taxon>Eukaryota</taxon>
        <taxon>Fungi</taxon>
        <taxon>Dikarya</taxon>
        <taxon>Ascomycota</taxon>
        <taxon>Pezizomycotina</taxon>
        <taxon>Eurotiomycetes</taxon>
        <taxon>Chaetothyriomycetidae</taxon>
        <taxon>Chaetothyriales</taxon>
        <taxon>Cyphellophoraceae</taxon>
        <taxon>Cyphellophora</taxon>
    </lineage>
</organism>
<dbReference type="InterPro" id="IPR000873">
    <property type="entry name" value="AMP-dep_synth/lig_dom"/>
</dbReference>
<dbReference type="InterPro" id="IPR042099">
    <property type="entry name" value="ANL_N_sf"/>
</dbReference>
<dbReference type="InterPro" id="IPR045851">
    <property type="entry name" value="AMP-bd_C_sf"/>
</dbReference>
<evidence type="ECO:0000313" key="4">
    <source>
        <dbReference type="Proteomes" id="UP000038010"/>
    </source>
</evidence>
<dbReference type="Proteomes" id="UP000038010">
    <property type="component" value="Unassembled WGS sequence"/>
</dbReference>
<feature type="domain" description="AMP-binding enzyme C-terminal" evidence="2">
    <location>
        <begin position="469"/>
        <end position="551"/>
    </location>
</feature>
<dbReference type="AlphaFoldDB" id="A0A0N0NME4"/>
<feature type="domain" description="AMP-dependent synthetase/ligase" evidence="1">
    <location>
        <begin position="27"/>
        <end position="414"/>
    </location>
</feature>
<dbReference type="Gene3D" id="3.30.300.30">
    <property type="match status" value="1"/>
</dbReference>
<dbReference type="RefSeq" id="XP_018000221.1">
    <property type="nucleotide sequence ID" value="XM_018148143.1"/>
</dbReference>
<accession>A0A0N0NME4</accession>
<dbReference type="PROSITE" id="PS00455">
    <property type="entry name" value="AMP_BINDING"/>
    <property type="match status" value="1"/>
</dbReference>
<name>A0A0N0NME4_9EURO</name>
<dbReference type="GO" id="GO:0031956">
    <property type="term" value="F:medium-chain fatty acid-CoA ligase activity"/>
    <property type="evidence" value="ECO:0007669"/>
    <property type="project" value="TreeGrafter"/>
</dbReference>
<comment type="caution">
    <text evidence="3">The sequence shown here is derived from an EMBL/GenBank/DDBJ whole genome shotgun (WGS) entry which is preliminary data.</text>
</comment>
<dbReference type="PANTHER" id="PTHR43201">
    <property type="entry name" value="ACYL-COA SYNTHETASE"/>
    <property type="match status" value="1"/>
</dbReference>
<dbReference type="OrthoDB" id="10253115at2759"/>
<dbReference type="InterPro" id="IPR020845">
    <property type="entry name" value="AMP-binding_CS"/>
</dbReference>
<dbReference type="VEuPathDB" id="FungiDB:AB675_7751"/>
<proteinExistence type="predicted"/>
<gene>
    <name evidence="3" type="ORF">AB675_7751</name>
</gene>
<dbReference type="STRING" id="1664694.A0A0N0NME4"/>
<dbReference type="GO" id="GO:0006631">
    <property type="term" value="P:fatty acid metabolic process"/>
    <property type="evidence" value="ECO:0007669"/>
    <property type="project" value="TreeGrafter"/>
</dbReference>
<dbReference type="Pfam" id="PF13193">
    <property type="entry name" value="AMP-binding_C"/>
    <property type="match status" value="1"/>
</dbReference>